<dbReference type="HOGENOM" id="CLU_093038_0_0_11"/>
<dbReference type="AlphaFoldDB" id="B6GB65"/>
<keyword evidence="4" id="KW-1185">Reference proteome</keyword>
<dbReference type="eggNOG" id="COG5658">
    <property type="taxonomic scope" value="Bacteria"/>
</dbReference>
<feature type="transmembrane region" description="Helical" evidence="1">
    <location>
        <begin position="206"/>
        <end position="230"/>
    </location>
</feature>
<dbReference type="OrthoDB" id="9808690at2"/>
<dbReference type="PANTHER" id="PTHR37810">
    <property type="entry name" value="IMMUNITY PROTEIN SDPI"/>
    <property type="match status" value="1"/>
</dbReference>
<dbReference type="Pfam" id="PF13630">
    <property type="entry name" value="SdpI"/>
    <property type="match status" value="1"/>
</dbReference>
<feature type="transmembrane region" description="Helical" evidence="1">
    <location>
        <begin position="21"/>
        <end position="40"/>
    </location>
</feature>
<dbReference type="GO" id="GO:0009636">
    <property type="term" value="P:response to toxic substance"/>
    <property type="evidence" value="ECO:0007669"/>
    <property type="project" value="TreeGrafter"/>
</dbReference>
<dbReference type="EMBL" id="ABXJ01000069">
    <property type="protein sequence ID" value="EEA90559.1"/>
    <property type="molecule type" value="Genomic_DNA"/>
</dbReference>
<dbReference type="InterPro" id="IPR026272">
    <property type="entry name" value="SdpI"/>
</dbReference>
<reference evidence="3 4" key="2">
    <citation type="submission" date="2008-10" db="EMBL/GenBank/DDBJ databases">
        <authorList>
            <person name="Fulton L."/>
            <person name="Clifton S."/>
            <person name="Fulton B."/>
            <person name="Xu J."/>
            <person name="Minx P."/>
            <person name="Pepin K.H."/>
            <person name="Johnson M."/>
            <person name="Thiruvilangam P."/>
            <person name="Bhonagiri V."/>
            <person name="Nash W.E."/>
            <person name="Mardis E.R."/>
            <person name="Wilson R.K."/>
        </authorList>
    </citation>
    <scope>NUCLEOTIDE SEQUENCE [LARGE SCALE GENOMIC DNA]</scope>
    <source>
        <strain evidence="3 4">DSM 13279</strain>
    </source>
</reference>
<feature type="transmembrane region" description="Helical" evidence="1">
    <location>
        <begin position="60"/>
        <end position="83"/>
    </location>
</feature>
<evidence type="ECO:0000313" key="4">
    <source>
        <dbReference type="Proteomes" id="UP000003560"/>
    </source>
</evidence>
<keyword evidence="1" id="KW-0812">Transmembrane</keyword>
<dbReference type="STRING" id="445975.COLSTE_01323"/>
<feature type="transmembrane region" description="Helical" evidence="1">
    <location>
        <begin position="95"/>
        <end position="113"/>
    </location>
</feature>
<evidence type="ECO:0000256" key="1">
    <source>
        <dbReference type="SAM" id="Phobius"/>
    </source>
</evidence>
<dbReference type="Pfam" id="PF07853">
    <property type="entry name" value="DUF1648"/>
    <property type="match status" value="1"/>
</dbReference>
<dbReference type="InterPro" id="IPR025962">
    <property type="entry name" value="SdpI/YhfL"/>
</dbReference>
<reference evidence="3 4" key="1">
    <citation type="submission" date="2008-10" db="EMBL/GenBank/DDBJ databases">
        <title>Draft genome sequence of Collinsella stercoris (DSM 13279).</title>
        <authorList>
            <person name="Sudarsanam P."/>
            <person name="Ley R."/>
            <person name="Guruge J."/>
            <person name="Turnbaugh P.J."/>
            <person name="Mahowald M."/>
            <person name="Liep D."/>
            <person name="Gordon J."/>
        </authorList>
    </citation>
    <scope>NUCLEOTIDE SEQUENCE [LARGE SCALE GENOMIC DNA]</scope>
    <source>
        <strain evidence="3 4">DSM 13279</strain>
    </source>
</reference>
<keyword evidence="1" id="KW-1133">Transmembrane helix</keyword>
<comment type="caution">
    <text evidence="3">The sequence shown here is derived from an EMBL/GenBank/DDBJ whole genome shotgun (WGS) entry which is preliminary data.</text>
</comment>
<organism evidence="3 4">
    <name type="scientific">Collinsella stercoris DSM 13279</name>
    <dbReference type="NCBI Taxonomy" id="445975"/>
    <lineage>
        <taxon>Bacteria</taxon>
        <taxon>Bacillati</taxon>
        <taxon>Actinomycetota</taxon>
        <taxon>Coriobacteriia</taxon>
        <taxon>Coriobacteriales</taxon>
        <taxon>Coriobacteriaceae</taxon>
        <taxon>Collinsella</taxon>
    </lineage>
</organism>
<gene>
    <name evidence="3" type="ORF">COLSTE_01323</name>
</gene>
<keyword evidence="1" id="KW-0472">Membrane</keyword>
<evidence type="ECO:0000313" key="3">
    <source>
        <dbReference type="EMBL" id="EEA90559.1"/>
    </source>
</evidence>
<dbReference type="PIRSF" id="PIRSF038959">
    <property type="entry name" value="SdpI"/>
    <property type="match status" value="1"/>
</dbReference>
<protein>
    <recommendedName>
        <fullName evidence="2">DUF1648 domain-containing protein</fullName>
    </recommendedName>
</protein>
<accession>B6GB65</accession>
<dbReference type="InterPro" id="IPR012867">
    <property type="entry name" value="DUF1648"/>
</dbReference>
<sequence>MSNDKRATKPGHSTSPLGRRTLIALTALCIVSLLGHIALLPHMPEMIPTHWDAAGTVDGWTGRTAIVALDALPLLFLFMFHIIPRMDPRGQAYERMGLFYTGFVILFTIFIVAMTWSSELTVFGILPESDSPIGPATSIAVGVGLMLLGNYMPKIKRSYTFGVRTPWALDDDDNWRLTHRFCGIACVLAGIAVVGAGALSLQHGEIAFWVVMAAVLGAGIVTYLYSFLVYRNGNRPLRTR</sequence>
<name>B6GB65_9ACTN</name>
<proteinExistence type="predicted"/>
<dbReference type="Proteomes" id="UP000003560">
    <property type="component" value="Unassembled WGS sequence"/>
</dbReference>
<feature type="domain" description="DUF1648" evidence="2">
    <location>
        <begin position="28"/>
        <end position="69"/>
    </location>
</feature>
<evidence type="ECO:0000259" key="2">
    <source>
        <dbReference type="Pfam" id="PF07853"/>
    </source>
</evidence>
<feature type="transmembrane region" description="Helical" evidence="1">
    <location>
        <begin position="133"/>
        <end position="151"/>
    </location>
</feature>
<dbReference type="PANTHER" id="PTHR37810:SF5">
    <property type="entry name" value="IMMUNITY PROTEIN SDPI"/>
    <property type="match status" value="1"/>
</dbReference>
<feature type="transmembrane region" description="Helical" evidence="1">
    <location>
        <begin position="181"/>
        <end position="200"/>
    </location>
</feature>